<dbReference type="InterPro" id="IPR001173">
    <property type="entry name" value="Glyco_trans_2-like"/>
</dbReference>
<keyword evidence="3" id="KW-1185">Reference proteome</keyword>
<dbReference type="PANTHER" id="PTHR22916:SF3">
    <property type="entry name" value="UDP-GLCNAC:BETAGAL BETA-1,3-N-ACETYLGLUCOSAMINYLTRANSFERASE-LIKE PROTEIN 1"/>
    <property type="match status" value="1"/>
</dbReference>
<dbReference type="PANTHER" id="PTHR22916">
    <property type="entry name" value="GLYCOSYLTRANSFERASE"/>
    <property type="match status" value="1"/>
</dbReference>
<dbReference type="Pfam" id="PF00535">
    <property type="entry name" value="Glycos_transf_2"/>
    <property type="match status" value="1"/>
</dbReference>
<protein>
    <submittedName>
        <fullName evidence="2">Glycosyltransferase family 2 protein</fullName>
    </submittedName>
</protein>
<dbReference type="CDD" id="cd00761">
    <property type="entry name" value="Glyco_tranf_GTA_type"/>
    <property type="match status" value="1"/>
</dbReference>
<organism evidence="2 3">
    <name type="scientific">Brumimicrobium glaciale</name>
    <dbReference type="NCBI Taxonomy" id="200475"/>
    <lineage>
        <taxon>Bacteria</taxon>
        <taxon>Pseudomonadati</taxon>
        <taxon>Bacteroidota</taxon>
        <taxon>Flavobacteriia</taxon>
        <taxon>Flavobacteriales</taxon>
        <taxon>Crocinitomicaceae</taxon>
        <taxon>Brumimicrobium</taxon>
    </lineage>
</organism>
<dbReference type="Proteomes" id="UP000293952">
    <property type="component" value="Unassembled WGS sequence"/>
</dbReference>
<evidence type="ECO:0000313" key="3">
    <source>
        <dbReference type="Proteomes" id="UP000293952"/>
    </source>
</evidence>
<dbReference type="RefSeq" id="WP_130092532.1">
    <property type="nucleotide sequence ID" value="NZ_SETE01000002.1"/>
</dbReference>
<feature type="domain" description="Glycosyltransferase 2-like" evidence="1">
    <location>
        <begin position="3"/>
        <end position="157"/>
    </location>
</feature>
<dbReference type="EMBL" id="SETE01000002">
    <property type="protein sequence ID" value="RYM34523.1"/>
    <property type="molecule type" value="Genomic_DNA"/>
</dbReference>
<reference evidence="2 3" key="1">
    <citation type="submission" date="2019-02" db="EMBL/GenBank/DDBJ databases">
        <title>Genome sequence of the sea-ice species Brumimicrobium glaciale.</title>
        <authorList>
            <person name="Bowman J.P."/>
        </authorList>
    </citation>
    <scope>NUCLEOTIDE SEQUENCE [LARGE SCALE GENOMIC DNA]</scope>
    <source>
        <strain evidence="2 3">IC156</strain>
    </source>
</reference>
<dbReference type="InterPro" id="IPR029044">
    <property type="entry name" value="Nucleotide-diphossugar_trans"/>
</dbReference>
<accession>A0A4Q4KMA0</accession>
<dbReference type="OrthoDB" id="6307329at2"/>
<comment type="caution">
    <text evidence="2">The sequence shown here is derived from an EMBL/GenBank/DDBJ whole genome shotgun (WGS) entry which is preliminary data.</text>
</comment>
<gene>
    <name evidence="2" type="ORF">ERX46_03885</name>
</gene>
<name>A0A4Q4KMA0_9FLAO</name>
<dbReference type="AlphaFoldDB" id="A0A4Q4KMA0"/>
<sequence>MFSVVIPLYNKELSIKNTIQSVLDQSFQDLEIVVINDVSTDNSVEVMNVFNDERIRLIHQQNQGVSAARNRGIEEAKFEWIALLDADDLWKQDHLETFVNLIEKYPNHLFFASSFEYSTPRESIINRPGVEDYEIEDYFKESLTEHLVCTDVVVIKKKCFETEKYNEDFVRGEDIDLWTRLARKYKIIKSNKVTAIYRTEAENRSDSNVLDIRKTFFRDVDLSRMKNKFEKKYFKKLMFTKLKYYAVKKEWNNFFYLLRKFI</sequence>
<dbReference type="Gene3D" id="3.90.550.10">
    <property type="entry name" value="Spore Coat Polysaccharide Biosynthesis Protein SpsA, Chain A"/>
    <property type="match status" value="1"/>
</dbReference>
<dbReference type="GO" id="GO:0016758">
    <property type="term" value="F:hexosyltransferase activity"/>
    <property type="evidence" value="ECO:0007669"/>
    <property type="project" value="UniProtKB-ARBA"/>
</dbReference>
<dbReference type="SUPFAM" id="SSF53448">
    <property type="entry name" value="Nucleotide-diphospho-sugar transferases"/>
    <property type="match status" value="1"/>
</dbReference>
<evidence type="ECO:0000313" key="2">
    <source>
        <dbReference type="EMBL" id="RYM34523.1"/>
    </source>
</evidence>
<proteinExistence type="predicted"/>
<evidence type="ECO:0000259" key="1">
    <source>
        <dbReference type="Pfam" id="PF00535"/>
    </source>
</evidence>
<keyword evidence="2" id="KW-0808">Transferase</keyword>